<reference evidence="3 4" key="1">
    <citation type="submission" date="2013-05" db="EMBL/GenBank/DDBJ databases">
        <title>Draft genome of the parasitic nematode Anyclostoma ceylanicum.</title>
        <authorList>
            <person name="Mitreva M."/>
        </authorList>
    </citation>
    <scope>NUCLEOTIDE SEQUENCE [LARGE SCALE GENOMIC DNA]</scope>
</reference>
<proteinExistence type="predicted"/>
<dbReference type="InterPro" id="IPR001214">
    <property type="entry name" value="SET_dom"/>
</dbReference>
<feature type="compositionally biased region" description="Basic residues" evidence="1">
    <location>
        <begin position="91"/>
        <end position="103"/>
    </location>
</feature>
<accession>A0A0D6MBX0</accession>
<dbReference type="InterPro" id="IPR046341">
    <property type="entry name" value="SET_dom_sf"/>
</dbReference>
<dbReference type="PROSITE" id="PS50280">
    <property type="entry name" value="SET"/>
    <property type="match status" value="1"/>
</dbReference>
<keyword evidence="4" id="KW-1185">Reference proteome</keyword>
<dbReference type="EMBL" id="KE124820">
    <property type="protein sequence ID" value="EPB78082.1"/>
    <property type="molecule type" value="Genomic_DNA"/>
</dbReference>
<organism evidence="3 4">
    <name type="scientific">Ancylostoma ceylanicum</name>
    <dbReference type="NCBI Taxonomy" id="53326"/>
    <lineage>
        <taxon>Eukaryota</taxon>
        <taxon>Metazoa</taxon>
        <taxon>Ecdysozoa</taxon>
        <taxon>Nematoda</taxon>
        <taxon>Chromadorea</taxon>
        <taxon>Rhabditida</taxon>
        <taxon>Rhabditina</taxon>
        <taxon>Rhabditomorpha</taxon>
        <taxon>Strongyloidea</taxon>
        <taxon>Ancylostomatidae</taxon>
        <taxon>Ancylostomatinae</taxon>
        <taxon>Ancylostoma</taxon>
    </lineage>
</organism>
<dbReference type="SMART" id="SM00317">
    <property type="entry name" value="SET"/>
    <property type="match status" value="1"/>
</dbReference>
<sequence length="323" mass="36410">MTTDIVVLFENGDDKKDEHILQDANVQENVAVVRGLENSGKEVVAMRETEDSKENTGVTKKSRKRGSKKKEQEGPSVIMGKPLTHIGPSPKKMKRRSSPKNKRQLCQALGLNSEGRVGNILSEVNEECTTNDPLTQDPEKNFDMLKKALRELCPLLPSPFSKCRCIVVSKVRRQRFYAGFATPDGQVGMFAAEVIPPNELVVEYIDETERDEIVVVDKAYRRNNGLSGANSSEVNGLKFQYCELKAVDSTPMWRFDGFINHSCFPNMEAEIHPSSNGRDRILFFSTRRVFMHEQLTFDHRICPKRVVTCTGTLAQAYPGDPER</sequence>
<dbReference type="Gene3D" id="2.170.270.10">
    <property type="entry name" value="SET domain"/>
    <property type="match status" value="1"/>
</dbReference>
<name>A0A0D6MBX0_9BILA</name>
<feature type="compositionally biased region" description="Basic and acidic residues" evidence="1">
    <location>
        <begin position="44"/>
        <end position="54"/>
    </location>
</feature>
<dbReference type="Pfam" id="PF00856">
    <property type="entry name" value="SET"/>
    <property type="match status" value="1"/>
</dbReference>
<evidence type="ECO:0000313" key="4">
    <source>
        <dbReference type="Proteomes" id="UP000054495"/>
    </source>
</evidence>
<gene>
    <name evidence="3" type="ORF">ANCCEY_02804</name>
</gene>
<dbReference type="AlphaFoldDB" id="A0A0D6MBX0"/>
<evidence type="ECO:0000256" key="1">
    <source>
        <dbReference type="SAM" id="MobiDB-lite"/>
    </source>
</evidence>
<feature type="domain" description="SET" evidence="2">
    <location>
        <begin position="169"/>
        <end position="300"/>
    </location>
</feature>
<feature type="region of interest" description="Disordered" evidence="1">
    <location>
        <begin position="43"/>
        <end position="103"/>
    </location>
</feature>
<evidence type="ECO:0000259" key="2">
    <source>
        <dbReference type="PROSITE" id="PS50280"/>
    </source>
</evidence>
<dbReference type="SUPFAM" id="SSF82199">
    <property type="entry name" value="SET domain"/>
    <property type="match status" value="1"/>
</dbReference>
<protein>
    <submittedName>
        <fullName evidence="3">SET domain protein</fullName>
    </submittedName>
</protein>
<evidence type="ECO:0000313" key="3">
    <source>
        <dbReference type="EMBL" id="EPB78082.1"/>
    </source>
</evidence>
<dbReference type="Proteomes" id="UP000054495">
    <property type="component" value="Unassembled WGS sequence"/>
</dbReference>